<reference evidence="2 3" key="1">
    <citation type="submission" date="2024-04" db="EMBL/GenBank/DDBJ databases">
        <authorList>
            <person name="Fracassetti M."/>
        </authorList>
    </citation>
    <scope>NUCLEOTIDE SEQUENCE [LARGE SCALE GENOMIC DNA]</scope>
</reference>
<protein>
    <submittedName>
        <fullName evidence="2">Uncharacterized protein</fullName>
    </submittedName>
</protein>
<feature type="region of interest" description="Disordered" evidence="1">
    <location>
        <begin position="31"/>
        <end position="88"/>
    </location>
</feature>
<dbReference type="AlphaFoldDB" id="A0AAV2E5G8"/>
<name>A0AAV2E5G8_9ROSI</name>
<sequence length="88" mass="9600">MRPEMGEWARWVHNVQGKQMKKARCLVKLGKGKVDSSSYQPRARSPPPGKRIAASKPCATAQSTGKKVRQRKTGGKTNGLLPSTEADP</sequence>
<evidence type="ECO:0000256" key="1">
    <source>
        <dbReference type="SAM" id="MobiDB-lite"/>
    </source>
</evidence>
<evidence type="ECO:0000313" key="3">
    <source>
        <dbReference type="Proteomes" id="UP001497516"/>
    </source>
</evidence>
<dbReference type="EMBL" id="OZ034817">
    <property type="protein sequence ID" value="CAL1381156.1"/>
    <property type="molecule type" value="Genomic_DNA"/>
</dbReference>
<gene>
    <name evidence="2" type="ORF">LTRI10_LOCUS22557</name>
</gene>
<dbReference type="Proteomes" id="UP001497516">
    <property type="component" value="Chromosome 4"/>
</dbReference>
<proteinExistence type="predicted"/>
<organism evidence="2 3">
    <name type="scientific">Linum trigynum</name>
    <dbReference type="NCBI Taxonomy" id="586398"/>
    <lineage>
        <taxon>Eukaryota</taxon>
        <taxon>Viridiplantae</taxon>
        <taxon>Streptophyta</taxon>
        <taxon>Embryophyta</taxon>
        <taxon>Tracheophyta</taxon>
        <taxon>Spermatophyta</taxon>
        <taxon>Magnoliopsida</taxon>
        <taxon>eudicotyledons</taxon>
        <taxon>Gunneridae</taxon>
        <taxon>Pentapetalae</taxon>
        <taxon>rosids</taxon>
        <taxon>fabids</taxon>
        <taxon>Malpighiales</taxon>
        <taxon>Linaceae</taxon>
        <taxon>Linum</taxon>
    </lineage>
</organism>
<keyword evidence="3" id="KW-1185">Reference proteome</keyword>
<evidence type="ECO:0000313" key="2">
    <source>
        <dbReference type="EMBL" id="CAL1381156.1"/>
    </source>
</evidence>
<accession>A0AAV2E5G8</accession>